<dbReference type="Pfam" id="PF18127">
    <property type="entry name" value="NAMPT_N"/>
    <property type="match status" value="1"/>
</dbReference>
<dbReference type="InterPro" id="IPR041525">
    <property type="entry name" value="N/Namide_PRibTrfase"/>
</dbReference>
<feature type="domain" description="Nicotinamide phosphoribosyltransferase N-terminal" evidence="11">
    <location>
        <begin position="6"/>
        <end position="102"/>
    </location>
</feature>
<keyword evidence="4 12" id="KW-0808">Transferase</keyword>
<evidence type="ECO:0000259" key="10">
    <source>
        <dbReference type="Pfam" id="PF04095"/>
    </source>
</evidence>
<evidence type="ECO:0000259" key="11">
    <source>
        <dbReference type="Pfam" id="PF18127"/>
    </source>
</evidence>
<feature type="binding site" evidence="9">
    <location>
        <position position="207"/>
    </location>
    <ligand>
        <name>beta-nicotinamide D-ribonucleotide</name>
        <dbReference type="ChEBI" id="CHEBI:14649"/>
    </ligand>
</feature>
<organism evidence="12 13">
    <name type="scientific">Pseudobacteriovorax antillogorgiicola</name>
    <dbReference type="NCBI Taxonomy" id="1513793"/>
    <lineage>
        <taxon>Bacteria</taxon>
        <taxon>Pseudomonadati</taxon>
        <taxon>Bdellovibrionota</taxon>
        <taxon>Oligoflexia</taxon>
        <taxon>Oligoflexales</taxon>
        <taxon>Pseudobacteriovoracaceae</taxon>
        <taxon>Pseudobacteriovorax</taxon>
    </lineage>
</organism>
<evidence type="ECO:0000256" key="9">
    <source>
        <dbReference type="PIRSR" id="PIRSR005943-1"/>
    </source>
</evidence>
<dbReference type="NCBIfam" id="NF006629">
    <property type="entry name" value="PRK09198.1"/>
    <property type="match status" value="1"/>
</dbReference>
<dbReference type="PIRSF" id="PIRSF005943">
    <property type="entry name" value="NMPRT"/>
    <property type="match status" value="1"/>
</dbReference>
<sequence length="464" mass="51812">MNLLDNLILKSDSYKFSHFKQYPKGTQYVYSYFESRGGAFNHTMFAGLQYILKRYLLGKVVTKEKIDQAEKVIAAHMGEENFNRKGWEYILETYDGRLPLEIKAVPEGLIIDGKNVLMTVVNTDPEVPWLTNFVETILTHVWAPTTVATQSLAFKRVIAYYLQETSDPLAVAGLEFKLHDFGYRGVSSDESAAILGAAHLFNFLGSDTMAAISLLSDYYGADEMPAFSIPASEHSTITSWGRKGELKAMENMLDQYPTGLVACVSDSFDIFKACSEYWGDALKEKVLSRDGTLVIRPDSGDPVDVVIKCLDILTNKFGYQTTAKGYKLLPPQLRLIQGDGVDLETCKQILKRMTECGYAADNIAFGSGGALLQKLNRDTLKFAFKCSSVTIDGSEIDVYKEPVTATFKKSKRGRFKLVYGVDGNLETVDSNDQRDDVLRTVFKDGELLVDDCIAKIRRRSMDAL</sequence>
<evidence type="ECO:0000256" key="4">
    <source>
        <dbReference type="ARBA" id="ARBA00022679"/>
    </source>
</evidence>
<dbReference type="OrthoDB" id="394882at2"/>
<dbReference type="SUPFAM" id="SSF51690">
    <property type="entry name" value="Nicotinate/Quinolinate PRTase C-terminal domain-like"/>
    <property type="match status" value="1"/>
</dbReference>
<dbReference type="STRING" id="1513793.SAMN06296036_104130"/>
<comment type="catalytic activity">
    <reaction evidence="8">
        <text>beta-nicotinamide D-ribonucleotide + diphosphate = 5-phospho-alpha-D-ribose 1-diphosphate + nicotinamide + H(+)</text>
        <dbReference type="Rhea" id="RHEA:16149"/>
        <dbReference type="ChEBI" id="CHEBI:14649"/>
        <dbReference type="ChEBI" id="CHEBI:15378"/>
        <dbReference type="ChEBI" id="CHEBI:17154"/>
        <dbReference type="ChEBI" id="CHEBI:33019"/>
        <dbReference type="ChEBI" id="CHEBI:58017"/>
        <dbReference type="EC" id="2.4.2.12"/>
    </reaction>
    <physiologicalReaction direction="right-to-left" evidence="8">
        <dbReference type="Rhea" id="RHEA:16151"/>
    </physiologicalReaction>
</comment>
<feature type="binding site" evidence="9">
    <location>
        <begin position="338"/>
        <end position="339"/>
    </location>
    <ligand>
        <name>beta-nicotinamide D-ribonucleotide</name>
        <dbReference type="ChEBI" id="CHEBI:14649"/>
    </ligand>
</feature>
<dbReference type="Proteomes" id="UP000192907">
    <property type="component" value="Unassembled WGS sequence"/>
</dbReference>
<evidence type="ECO:0000256" key="3">
    <source>
        <dbReference type="ARBA" id="ARBA00022676"/>
    </source>
</evidence>
<evidence type="ECO:0000256" key="5">
    <source>
        <dbReference type="ARBA" id="ARBA00035007"/>
    </source>
</evidence>
<reference evidence="13" key="1">
    <citation type="submission" date="2017-04" db="EMBL/GenBank/DDBJ databases">
        <authorList>
            <person name="Varghese N."/>
            <person name="Submissions S."/>
        </authorList>
    </citation>
    <scope>NUCLEOTIDE SEQUENCE [LARGE SCALE GENOMIC DNA]</scope>
    <source>
        <strain evidence="13">RKEM611</strain>
    </source>
</reference>
<evidence type="ECO:0000256" key="1">
    <source>
        <dbReference type="ARBA" id="ARBA00010897"/>
    </source>
</evidence>
<accession>A0A1Y6BEQ3</accession>
<feature type="binding site" evidence="9">
    <location>
        <position position="234"/>
    </location>
    <ligand>
        <name>diphosphate</name>
        <dbReference type="ChEBI" id="CHEBI:33019"/>
    </ligand>
</feature>
<dbReference type="AlphaFoldDB" id="A0A1Y6BEQ3"/>
<protein>
    <recommendedName>
        <fullName evidence="7">Nicotinamide phosphoribosyltransferase</fullName>
        <ecNumber evidence="6">2.4.2.12</ecNumber>
    </recommendedName>
</protein>
<feature type="binding site" evidence="9">
    <location>
        <position position="377"/>
    </location>
    <ligand>
        <name>beta-nicotinamide D-ribonucleotide</name>
        <dbReference type="ChEBI" id="CHEBI:14649"/>
    </ligand>
</feature>
<dbReference type="PANTHER" id="PTHR43816:SF1">
    <property type="entry name" value="NICOTINAMIDE PHOSPHORIBOSYLTRANSFERASE"/>
    <property type="match status" value="1"/>
</dbReference>
<feature type="binding site" evidence="9">
    <location>
        <position position="296"/>
    </location>
    <ligand>
        <name>diphosphate</name>
        <dbReference type="ChEBI" id="CHEBI:33019"/>
    </ligand>
</feature>
<evidence type="ECO:0000256" key="2">
    <source>
        <dbReference type="ARBA" id="ARBA00022642"/>
    </source>
</evidence>
<dbReference type="InterPro" id="IPR036068">
    <property type="entry name" value="Nicotinate_pribotase-like_C"/>
</dbReference>
<dbReference type="EMBL" id="FWZT01000004">
    <property type="protein sequence ID" value="SMF06398.1"/>
    <property type="molecule type" value="Genomic_DNA"/>
</dbReference>
<evidence type="ECO:0000256" key="7">
    <source>
        <dbReference type="ARBA" id="ARBA00035036"/>
    </source>
</evidence>
<keyword evidence="3 12" id="KW-0328">Glycosyltransferase</keyword>
<dbReference type="CDD" id="cd01569">
    <property type="entry name" value="PBEF_like"/>
    <property type="match status" value="1"/>
</dbReference>
<gene>
    <name evidence="12" type="ORF">SAMN06296036_104130</name>
</gene>
<comment type="pathway">
    <text evidence="5">Cofactor biosynthesis; NAD(+) biosynthesis; nicotinamide D-ribonucleotide from 5-phospho-alpha-D-ribose 1-diphosphate and nicotinamide: step 1/1.</text>
</comment>
<feature type="domain" description="Nicotinate/nicotinamide phosphoribosyltransferase" evidence="10">
    <location>
        <begin position="176"/>
        <end position="445"/>
    </location>
</feature>
<dbReference type="EC" id="2.4.2.12" evidence="6"/>
<keyword evidence="2" id="KW-0662">Pyridine nucleotide biosynthesis</keyword>
<keyword evidence="13" id="KW-1185">Reference proteome</keyword>
<proteinExistence type="inferred from homology"/>
<evidence type="ECO:0000313" key="13">
    <source>
        <dbReference type="Proteomes" id="UP000192907"/>
    </source>
</evidence>
<comment type="similarity">
    <text evidence="1">Belongs to the NAPRTase family.</text>
</comment>
<feature type="binding site" evidence="9">
    <location>
        <begin position="296"/>
        <end position="298"/>
    </location>
    <ligand>
        <name>beta-nicotinamide D-ribonucleotide</name>
        <dbReference type="ChEBI" id="CHEBI:14649"/>
    </ligand>
</feature>
<dbReference type="InterPro" id="IPR041529">
    <property type="entry name" value="DUF5598"/>
</dbReference>
<evidence type="ECO:0000313" key="12">
    <source>
        <dbReference type="EMBL" id="SMF06398.1"/>
    </source>
</evidence>
<dbReference type="GO" id="GO:0047280">
    <property type="term" value="F:nicotinamide phosphoribosyltransferase activity"/>
    <property type="evidence" value="ECO:0007669"/>
    <property type="project" value="UniProtKB-EC"/>
</dbReference>
<dbReference type="GO" id="GO:0009435">
    <property type="term" value="P:NAD+ biosynthetic process"/>
    <property type="evidence" value="ECO:0007669"/>
    <property type="project" value="InterPro"/>
</dbReference>
<dbReference type="Pfam" id="PF04095">
    <property type="entry name" value="NAPRTase"/>
    <property type="match status" value="1"/>
</dbReference>
<dbReference type="InterPro" id="IPR013785">
    <property type="entry name" value="Aldolase_TIM"/>
</dbReference>
<dbReference type="InterPro" id="IPR016471">
    <property type="entry name" value="Nicotinamide_PRibTrfase"/>
</dbReference>
<dbReference type="PANTHER" id="PTHR43816">
    <property type="entry name" value="NICOTINAMIDE PHOSPHORIBOSYLTRANSFERASE"/>
    <property type="match status" value="1"/>
</dbReference>
<feature type="binding site" evidence="9">
    <location>
        <position position="184"/>
    </location>
    <ligand>
        <name>diphosphate</name>
        <dbReference type="ChEBI" id="CHEBI:33019"/>
    </ligand>
</feature>
<evidence type="ECO:0000256" key="8">
    <source>
        <dbReference type="ARBA" id="ARBA00047835"/>
    </source>
</evidence>
<dbReference type="RefSeq" id="WP_132316807.1">
    <property type="nucleotide sequence ID" value="NZ_FWZT01000004.1"/>
</dbReference>
<dbReference type="Gene3D" id="3.20.20.70">
    <property type="entry name" value="Aldolase class I"/>
    <property type="match status" value="1"/>
</dbReference>
<evidence type="ECO:0000256" key="6">
    <source>
        <dbReference type="ARBA" id="ARBA00035024"/>
    </source>
</evidence>
<feature type="binding site" evidence="9">
    <location>
        <position position="369"/>
    </location>
    <ligand>
        <name>beta-nicotinamide D-ribonucleotide</name>
        <dbReference type="ChEBI" id="CHEBI:14649"/>
    </ligand>
</feature>
<name>A0A1Y6BEQ3_9BACT</name>